<feature type="transmembrane region" description="Helical" evidence="9">
    <location>
        <begin position="139"/>
        <end position="159"/>
    </location>
</feature>
<evidence type="ECO:0000256" key="5">
    <source>
        <dbReference type="ARBA" id="ARBA00022847"/>
    </source>
</evidence>
<dbReference type="PRINTS" id="PR00173">
    <property type="entry name" value="EDTRNSPORT"/>
</dbReference>
<comment type="function">
    <text evidence="9">Involved in the import of serine and threonine into the cell, with the concomitant import of sodium (symport system).</text>
</comment>
<organism evidence="10 11">
    <name type="scientific">Candidatus Erwinia haradaeae</name>
    <dbReference type="NCBI Taxonomy" id="1922217"/>
    <lineage>
        <taxon>Bacteria</taxon>
        <taxon>Pseudomonadati</taxon>
        <taxon>Pseudomonadota</taxon>
        <taxon>Gammaproteobacteria</taxon>
        <taxon>Enterobacterales</taxon>
        <taxon>Erwiniaceae</taxon>
        <taxon>Erwinia</taxon>
    </lineage>
</organism>
<comment type="catalytic activity">
    <reaction evidence="9">
        <text>L-threonine(in) + Na(+)(in) = L-threonine(out) + Na(+)(out)</text>
        <dbReference type="Rhea" id="RHEA:69999"/>
        <dbReference type="ChEBI" id="CHEBI:29101"/>
        <dbReference type="ChEBI" id="CHEBI:57926"/>
    </reaction>
</comment>
<feature type="transmembrane region" description="Helical" evidence="9">
    <location>
        <begin position="180"/>
        <end position="201"/>
    </location>
</feature>
<keyword evidence="5 9" id="KW-0769">Symport</keyword>
<dbReference type="HAMAP" id="MF_01582">
    <property type="entry name" value="Ser_Thr_transp_SstT"/>
    <property type="match status" value="1"/>
</dbReference>
<dbReference type="InterPro" id="IPR023025">
    <property type="entry name" value="Ser_Thr_transp_SstT"/>
</dbReference>
<reference evidence="10 11" key="1">
    <citation type="submission" date="2019-02" db="EMBL/GenBank/DDBJ databases">
        <authorList>
            <person name="Manzano-Marin A."/>
            <person name="Manzano-Marin A."/>
        </authorList>
    </citation>
    <scope>NUCLEOTIDE SEQUENCE [LARGE SCALE GENOMIC DNA]</scope>
    <source>
        <strain evidence="10 11">ErCicuneomaculata</strain>
    </source>
</reference>
<dbReference type="EMBL" id="LR217703">
    <property type="protein sequence ID" value="VFP80116.1"/>
    <property type="molecule type" value="Genomic_DNA"/>
</dbReference>
<dbReference type="PANTHER" id="PTHR42865:SF8">
    <property type="entry name" value="SERINE_THREONINE TRANSPORTER SSTT"/>
    <property type="match status" value="1"/>
</dbReference>
<accession>A0A451D380</accession>
<evidence type="ECO:0000256" key="7">
    <source>
        <dbReference type="ARBA" id="ARBA00022989"/>
    </source>
</evidence>
<evidence type="ECO:0000256" key="6">
    <source>
        <dbReference type="ARBA" id="ARBA00022970"/>
    </source>
</evidence>
<dbReference type="OrthoDB" id="9768885at2"/>
<dbReference type="NCBIfam" id="NF010151">
    <property type="entry name" value="PRK13628.1"/>
    <property type="match status" value="1"/>
</dbReference>
<keyword evidence="4 9" id="KW-0812">Transmembrane</keyword>
<keyword evidence="2 9" id="KW-0813">Transport</keyword>
<dbReference type="RefSeq" id="WP_157993710.1">
    <property type="nucleotide sequence ID" value="NZ_LR217703.1"/>
</dbReference>
<dbReference type="GO" id="GO:0032329">
    <property type="term" value="P:serine transport"/>
    <property type="evidence" value="ECO:0007669"/>
    <property type="project" value="InterPro"/>
</dbReference>
<feature type="transmembrane region" description="Helical" evidence="9">
    <location>
        <begin position="213"/>
        <end position="236"/>
    </location>
</feature>
<feature type="transmembrane region" description="Helical" evidence="9">
    <location>
        <begin position="44"/>
        <end position="68"/>
    </location>
</feature>
<keyword evidence="8 9" id="KW-0472">Membrane</keyword>
<dbReference type="PANTHER" id="PTHR42865">
    <property type="entry name" value="PROTON/GLUTAMATE-ASPARTATE SYMPORTER"/>
    <property type="match status" value="1"/>
</dbReference>
<evidence type="ECO:0000256" key="8">
    <source>
        <dbReference type="ARBA" id="ARBA00023136"/>
    </source>
</evidence>
<evidence type="ECO:0000313" key="10">
    <source>
        <dbReference type="EMBL" id="VFP80116.1"/>
    </source>
</evidence>
<sequence length="412" mass="44306">MKKKYSKYIPRNLVTQIILSLILGIAFAYCAQNYAIAIGILGELFVNALKAIAPLLVLILILTSISSYNKGQKHNIRRIVILYLISTFSASIVAVIGSYLLPQHITLQQSIEKVIVSPSDISEVLGGLLISMVTNPIEALMQANYISILIWGIGLGFAFRDSNNTTHVVLNDFSNAITKLVRLVMQFAPIGIFGLVSSSLASTGFNILWQYAHLLSLLLGCMLLITLLLNPVFVWWHIRRNPYPLVFTCLRESGITAFFTRSSAANIPVNIALAKKLGLNPNTYTISIPIGANISMSGASITITVLTLATMNTLGMTLNVSTAILLSMVASICACGASGIAGGSLLLMPVVCHIFGIPDEIAMQVVGVGFIISIIQDSAETALNSSTDILLTSAVCMSTTKQPIEKLTTMPK</sequence>
<feature type="transmembrane region" description="Helical" evidence="9">
    <location>
        <begin position="290"/>
        <end position="311"/>
    </location>
</feature>
<comment type="subcellular location">
    <subcellularLocation>
        <location evidence="9">Cell membrane</location>
        <topology evidence="9">Multi-pass membrane protein</topology>
    </subcellularLocation>
    <subcellularLocation>
        <location evidence="1">Membrane</location>
        <topology evidence="1">Multi-pass membrane protein</topology>
    </subcellularLocation>
</comment>
<dbReference type="FunFam" id="1.10.3860.10:FF:000003">
    <property type="entry name" value="Serine/threonine transporter sstT"/>
    <property type="match status" value="1"/>
</dbReference>
<comment type="similarity">
    <text evidence="9">Belongs to the dicarboxylate/amino acid:cation symporter (DAACS) (TC 2.A.23) family.</text>
</comment>
<feature type="transmembrane region" description="Helical" evidence="9">
    <location>
        <begin position="80"/>
        <end position="101"/>
    </location>
</feature>
<evidence type="ECO:0000256" key="3">
    <source>
        <dbReference type="ARBA" id="ARBA00022475"/>
    </source>
</evidence>
<evidence type="ECO:0000256" key="4">
    <source>
        <dbReference type="ARBA" id="ARBA00022692"/>
    </source>
</evidence>
<dbReference type="Pfam" id="PF00375">
    <property type="entry name" value="SDF"/>
    <property type="match status" value="1"/>
</dbReference>
<evidence type="ECO:0000256" key="9">
    <source>
        <dbReference type="HAMAP-Rule" id="MF_01582"/>
    </source>
</evidence>
<evidence type="ECO:0000256" key="2">
    <source>
        <dbReference type="ARBA" id="ARBA00022448"/>
    </source>
</evidence>
<dbReference type="GO" id="GO:0005886">
    <property type="term" value="C:plasma membrane"/>
    <property type="evidence" value="ECO:0007669"/>
    <property type="project" value="UniProtKB-SubCell"/>
</dbReference>
<evidence type="ECO:0000256" key="1">
    <source>
        <dbReference type="ARBA" id="ARBA00004141"/>
    </source>
</evidence>
<dbReference type="InterPro" id="IPR001991">
    <property type="entry name" value="Na-dicarboxylate_symporter"/>
</dbReference>
<protein>
    <recommendedName>
        <fullName evidence="9">Serine/threonine transporter SstT</fullName>
    </recommendedName>
    <alternativeName>
        <fullName evidence="9">Na(+)/serine-threonine symporter</fullName>
    </alternativeName>
</protein>
<proteinExistence type="inferred from homology"/>
<dbReference type="GO" id="GO:0015826">
    <property type="term" value="P:threonine transport"/>
    <property type="evidence" value="ECO:0007669"/>
    <property type="project" value="InterPro"/>
</dbReference>
<comment type="catalytic activity">
    <reaction evidence="9">
        <text>L-serine(in) + Na(+)(in) = L-serine(out) + Na(+)(out)</text>
        <dbReference type="Rhea" id="RHEA:29575"/>
        <dbReference type="ChEBI" id="CHEBI:29101"/>
        <dbReference type="ChEBI" id="CHEBI:33384"/>
    </reaction>
</comment>
<keyword evidence="6 9" id="KW-0029">Amino-acid transport</keyword>
<keyword evidence="3 9" id="KW-1003">Cell membrane</keyword>
<dbReference type="AlphaFoldDB" id="A0A451D380"/>
<feature type="transmembrane region" description="Helical" evidence="9">
    <location>
        <begin position="323"/>
        <end position="347"/>
    </location>
</feature>
<dbReference type="Gene3D" id="1.10.3860.10">
    <property type="entry name" value="Sodium:dicarboxylate symporter"/>
    <property type="match status" value="1"/>
</dbReference>
<dbReference type="GO" id="GO:0005295">
    <property type="term" value="F:neutral L-amino acid:sodium symporter activity"/>
    <property type="evidence" value="ECO:0007669"/>
    <property type="project" value="TreeGrafter"/>
</dbReference>
<evidence type="ECO:0000313" key="11">
    <source>
        <dbReference type="Proteomes" id="UP000294412"/>
    </source>
</evidence>
<dbReference type="InterPro" id="IPR036458">
    <property type="entry name" value="Na:dicarbo_symporter_sf"/>
</dbReference>
<dbReference type="SUPFAM" id="SSF118215">
    <property type="entry name" value="Proton glutamate symport protein"/>
    <property type="match status" value="1"/>
</dbReference>
<gene>
    <name evidence="9 10" type="primary">sstT</name>
    <name evidence="10" type="ORF">ERCICUMA2628_545</name>
</gene>
<comment type="caution">
    <text evidence="9">Lacks conserved residue(s) required for the propagation of feature annotation.</text>
</comment>
<keyword evidence="7 9" id="KW-1133">Transmembrane helix</keyword>
<dbReference type="Proteomes" id="UP000294412">
    <property type="component" value="Chromosome"/>
</dbReference>
<name>A0A451D380_9GAMM</name>